<name>A0A1W1WDE1_SULTA</name>
<evidence type="ECO:0000313" key="2">
    <source>
        <dbReference type="EMBL" id="SMC03743.1"/>
    </source>
</evidence>
<sequence length="347" mass="40162">MPLQTLLLESIEQVEEILDRMKRELTTAAMDLFTHCEDSPALVNHVEDHHGPNPTNLWDMWNGHLRDQYIHEAVEFCYNTIQIDHAINAMGHDLTPSDFEFLKNRHRDYLQHLLSSPFPSSPGQAVGLQRGKALFVEGWPAHIMLKFFQLEWQTLQRILPDNSWEHHSLRLLITKRLIRGLHLQWQAYQGMDTWRWDVLARTLAHITSFSPAPGISTDLREIFRELQQREQLTGIVLVDEQDSYHTGHVLAGAIPRRVPESLDIDSLIHQTRSEGQVIFRNLPSASPDSVHRPPFVSPRAVGLWPINPHHVLHSPVLVVFSPWPGYFSGEKTKNFWNMLRLILSHYV</sequence>
<protein>
    <submittedName>
        <fullName evidence="2">Uncharacterized protein</fullName>
    </submittedName>
</protein>
<organism evidence="2 3">
    <name type="scientific">Sulfobacillus thermosulfidooxidans (strain DSM 9293 / VKM B-1269 / AT-1)</name>
    <dbReference type="NCBI Taxonomy" id="929705"/>
    <lineage>
        <taxon>Bacteria</taxon>
        <taxon>Bacillati</taxon>
        <taxon>Bacillota</taxon>
        <taxon>Clostridia</taxon>
        <taxon>Eubacteriales</taxon>
        <taxon>Clostridiales Family XVII. Incertae Sedis</taxon>
        <taxon>Sulfobacillus</taxon>
    </lineage>
</organism>
<dbReference type="Proteomes" id="UP000192660">
    <property type="component" value="Unassembled WGS sequence"/>
</dbReference>
<dbReference type="EMBL" id="FWWY01000001">
    <property type="protein sequence ID" value="SMC03743.1"/>
    <property type="molecule type" value="Genomic_DNA"/>
</dbReference>
<feature type="coiled-coil region" evidence="1">
    <location>
        <begin position="4"/>
        <end position="31"/>
    </location>
</feature>
<proteinExistence type="predicted"/>
<accession>A0A1W1WDE1</accession>
<keyword evidence="3" id="KW-1185">Reference proteome</keyword>
<keyword evidence="1" id="KW-0175">Coiled coil</keyword>
<gene>
    <name evidence="2" type="ORF">SAMN00768000_1250</name>
</gene>
<dbReference type="AlphaFoldDB" id="A0A1W1WDE1"/>
<reference evidence="3" key="1">
    <citation type="submission" date="2017-04" db="EMBL/GenBank/DDBJ databases">
        <authorList>
            <person name="Varghese N."/>
            <person name="Submissions S."/>
        </authorList>
    </citation>
    <scope>NUCLEOTIDE SEQUENCE [LARGE SCALE GENOMIC DNA]</scope>
    <source>
        <strain evidence="3">DSM 9293</strain>
    </source>
</reference>
<evidence type="ECO:0000313" key="3">
    <source>
        <dbReference type="Proteomes" id="UP000192660"/>
    </source>
</evidence>
<evidence type="ECO:0000256" key="1">
    <source>
        <dbReference type="SAM" id="Coils"/>
    </source>
</evidence>